<evidence type="ECO:0000313" key="3">
    <source>
        <dbReference type="EMBL" id="GAA2126223.1"/>
    </source>
</evidence>
<dbReference type="InterPro" id="IPR015814">
    <property type="entry name" value="Pgluconate_DH_NAD-bd_C"/>
</dbReference>
<accession>A0ABP5K2G7</accession>
<evidence type="ECO:0000313" key="4">
    <source>
        <dbReference type="Proteomes" id="UP001500897"/>
    </source>
</evidence>
<organism evidence="3 4">
    <name type="scientific">Kitasatospora saccharophila</name>
    <dbReference type="NCBI Taxonomy" id="407973"/>
    <lineage>
        <taxon>Bacteria</taxon>
        <taxon>Bacillati</taxon>
        <taxon>Actinomycetota</taxon>
        <taxon>Actinomycetes</taxon>
        <taxon>Kitasatosporales</taxon>
        <taxon>Streptomycetaceae</taxon>
        <taxon>Kitasatospora</taxon>
    </lineage>
</organism>
<comment type="caution">
    <text evidence="3">The sequence shown here is derived from an EMBL/GenBank/DDBJ whole genome shotgun (WGS) entry which is preliminary data.</text>
</comment>
<dbReference type="PANTHER" id="PTHR43580">
    <property type="entry name" value="OXIDOREDUCTASE GLYR1-RELATED"/>
    <property type="match status" value="1"/>
</dbReference>
<name>A0ABP5K2G7_9ACTN</name>
<dbReference type="Gene3D" id="3.40.50.720">
    <property type="entry name" value="NAD(P)-binding Rossmann-like Domain"/>
    <property type="match status" value="1"/>
</dbReference>
<dbReference type="InterPro" id="IPR036291">
    <property type="entry name" value="NAD(P)-bd_dom_sf"/>
</dbReference>
<dbReference type="InterPro" id="IPR006115">
    <property type="entry name" value="6PGDH_NADP-bd"/>
</dbReference>
<feature type="domain" description="Phosphogluconate dehydrogenase NAD-binding putative C-terminal" evidence="2">
    <location>
        <begin position="182"/>
        <end position="248"/>
    </location>
</feature>
<sequence>MLHPGSMGAAVAAQIRQAGTTVLWCSAGRSEATRSRAVEAGLTELPSLGELVPRCEILLSVCPPAAAEQLAAEVAEHGYGGVYVEANAVTPERVKRIASALPDATVVDGSVVGSPPRGGKQPRLFLSGPERAVDQVVRLFAGTDVRARVLGAELGQASALKLSYTSYQKASRVLAALSYALAADHGVEDELLEIAAGRSGSYLVETGYIPKTAARAWRWAPELVEAAELLEECGLPGEPMRGAAEALLRWEGARDAELSLVDALARLHERR</sequence>
<gene>
    <name evidence="3" type="ORF">GCM10009759_78500</name>
</gene>
<feature type="domain" description="6-phosphogluconate dehydrogenase NADP-binding" evidence="1">
    <location>
        <begin position="5"/>
        <end position="141"/>
    </location>
</feature>
<dbReference type="InterPro" id="IPR051265">
    <property type="entry name" value="HIBADH-related_NP60_sf"/>
</dbReference>
<dbReference type="Pfam" id="PF03446">
    <property type="entry name" value="NAD_binding_2"/>
    <property type="match status" value="1"/>
</dbReference>
<dbReference type="PANTHER" id="PTHR43580:SF2">
    <property type="entry name" value="CYTOKINE-LIKE NUCLEAR FACTOR N-PAC"/>
    <property type="match status" value="1"/>
</dbReference>
<dbReference type="InterPro" id="IPR008927">
    <property type="entry name" value="6-PGluconate_DH-like_C_sf"/>
</dbReference>
<dbReference type="InterPro" id="IPR013328">
    <property type="entry name" value="6PGD_dom2"/>
</dbReference>
<reference evidence="4" key="1">
    <citation type="journal article" date="2019" name="Int. J. Syst. Evol. Microbiol.">
        <title>The Global Catalogue of Microorganisms (GCM) 10K type strain sequencing project: providing services to taxonomists for standard genome sequencing and annotation.</title>
        <authorList>
            <consortium name="The Broad Institute Genomics Platform"/>
            <consortium name="The Broad Institute Genome Sequencing Center for Infectious Disease"/>
            <person name="Wu L."/>
            <person name="Ma J."/>
        </authorList>
    </citation>
    <scope>NUCLEOTIDE SEQUENCE [LARGE SCALE GENOMIC DNA]</scope>
    <source>
        <strain evidence="4">JCM 14559</strain>
    </source>
</reference>
<dbReference type="Gene3D" id="1.10.1040.10">
    <property type="entry name" value="N-(1-d-carboxylethyl)-l-norvaline Dehydrogenase, domain 2"/>
    <property type="match status" value="1"/>
</dbReference>
<evidence type="ECO:0000259" key="2">
    <source>
        <dbReference type="Pfam" id="PF09130"/>
    </source>
</evidence>
<protein>
    <submittedName>
        <fullName evidence="3">NAD(P)-dependent oxidoreductase</fullName>
    </submittedName>
</protein>
<dbReference type="Pfam" id="PF09130">
    <property type="entry name" value="DUF1932"/>
    <property type="match status" value="1"/>
</dbReference>
<keyword evidence="4" id="KW-1185">Reference proteome</keyword>
<dbReference type="RefSeq" id="WP_425556960.1">
    <property type="nucleotide sequence ID" value="NZ_BAAANS010000119.1"/>
</dbReference>
<dbReference type="SUPFAM" id="SSF48179">
    <property type="entry name" value="6-phosphogluconate dehydrogenase C-terminal domain-like"/>
    <property type="match status" value="1"/>
</dbReference>
<dbReference type="EMBL" id="BAAANS010000119">
    <property type="protein sequence ID" value="GAA2126223.1"/>
    <property type="molecule type" value="Genomic_DNA"/>
</dbReference>
<evidence type="ECO:0000259" key="1">
    <source>
        <dbReference type="Pfam" id="PF03446"/>
    </source>
</evidence>
<dbReference type="Proteomes" id="UP001500897">
    <property type="component" value="Unassembled WGS sequence"/>
</dbReference>
<dbReference type="SUPFAM" id="SSF51735">
    <property type="entry name" value="NAD(P)-binding Rossmann-fold domains"/>
    <property type="match status" value="1"/>
</dbReference>
<proteinExistence type="predicted"/>